<feature type="domain" description="4Fe-4S ferredoxin-type" evidence="4">
    <location>
        <begin position="294"/>
        <end position="323"/>
    </location>
</feature>
<keyword evidence="2" id="KW-0408">Iron</keyword>
<dbReference type="PROSITE" id="PS51379">
    <property type="entry name" value="4FE4S_FER_2"/>
    <property type="match status" value="2"/>
</dbReference>
<comment type="caution">
    <text evidence="5">The sequence shown here is derived from an EMBL/GenBank/DDBJ whole genome shotgun (WGS) entry which is preliminary data.</text>
</comment>
<dbReference type="PANTHER" id="PTHR43578:SF3">
    <property type="entry name" value="NADH-QUINONE OXIDOREDUCTASE SUBUNIT F"/>
    <property type="match status" value="1"/>
</dbReference>
<evidence type="ECO:0000256" key="2">
    <source>
        <dbReference type="ARBA" id="ARBA00023004"/>
    </source>
</evidence>
<feature type="domain" description="4Fe-4S ferredoxin-type" evidence="4">
    <location>
        <begin position="324"/>
        <end position="354"/>
    </location>
</feature>
<dbReference type="AlphaFoldDB" id="A0A2G3E5V5"/>
<organism evidence="5 6">
    <name type="scientific">Agathobacter ruminis</name>
    <dbReference type="NCBI Taxonomy" id="1712665"/>
    <lineage>
        <taxon>Bacteria</taxon>
        <taxon>Bacillati</taxon>
        <taxon>Bacillota</taxon>
        <taxon>Clostridia</taxon>
        <taxon>Lachnospirales</taxon>
        <taxon>Lachnospiraceae</taxon>
        <taxon>Agathobacter</taxon>
    </lineage>
</organism>
<keyword evidence="1" id="KW-0479">Metal-binding</keyword>
<dbReference type="Pfam" id="PF10589">
    <property type="entry name" value="NADH_4Fe-4S"/>
    <property type="match status" value="1"/>
</dbReference>
<evidence type="ECO:0000256" key="1">
    <source>
        <dbReference type="ARBA" id="ARBA00022723"/>
    </source>
</evidence>
<dbReference type="Pfam" id="PF12838">
    <property type="entry name" value="Fer4_7"/>
    <property type="match status" value="1"/>
</dbReference>
<keyword evidence="3" id="KW-0411">Iron-sulfur</keyword>
<dbReference type="GO" id="GO:0051539">
    <property type="term" value="F:4 iron, 4 sulfur cluster binding"/>
    <property type="evidence" value="ECO:0007669"/>
    <property type="project" value="InterPro"/>
</dbReference>
<dbReference type="InterPro" id="IPR037207">
    <property type="entry name" value="Nuop51_4Fe4S-bd_sf"/>
</dbReference>
<gene>
    <name evidence="5" type="ORF">CSX02_02695</name>
</gene>
<dbReference type="SUPFAM" id="SSF140490">
    <property type="entry name" value="Nqo1C-terminal domain-like"/>
    <property type="match status" value="1"/>
</dbReference>
<accession>A0A2G3E5V5</accession>
<evidence type="ECO:0000256" key="3">
    <source>
        <dbReference type="ARBA" id="ARBA00023014"/>
    </source>
</evidence>
<protein>
    <recommendedName>
        <fullName evidence="4">4Fe-4S ferredoxin-type domain-containing protein</fullName>
    </recommendedName>
</protein>
<sequence length="369" mass="40415">MKNLLVVSCLKDDNYAHISIHLLKEKLADVKAGVEKKAAELQADVLYLLPEGEKVDGIDCEVRYGAYNPTLGNPYSVAQLLAGNLPRPMIQDDFVATYEDYEVSVMTPEEAYLLATGKNVRFVAVTADGKTEIKEVEIGTKAGSICDAGSAKAVLIGGQKGTFVKPESLADYEIRADRDDYAITVFNQDECMVQTAVSIMEQAWASSCGKCVLCREGTLQFKTIVTEMTTGKAKVTDLDLIREVGELIEIGAYCPFGRAMAKPLISAVNLFQDEFEEHIKRKTCKCGKCYKAAAVYLILPDLCTGCGDCVDECDEDAIDGKANFIHMIDQDMCEQCGKCVSACDEDAIVKWEDAKLPKLPKKLTKVGKF</sequence>
<evidence type="ECO:0000259" key="4">
    <source>
        <dbReference type="PROSITE" id="PS51379"/>
    </source>
</evidence>
<dbReference type="SUPFAM" id="SSF54862">
    <property type="entry name" value="4Fe-4S ferredoxins"/>
    <property type="match status" value="1"/>
</dbReference>
<dbReference type="PANTHER" id="PTHR43578">
    <property type="entry name" value="NADH-QUINONE OXIDOREDUCTASE SUBUNIT F"/>
    <property type="match status" value="1"/>
</dbReference>
<dbReference type="GO" id="GO:0046872">
    <property type="term" value="F:metal ion binding"/>
    <property type="evidence" value="ECO:0007669"/>
    <property type="project" value="UniProtKB-KW"/>
</dbReference>
<dbReference type="RefSeq" id="WP_099385538.1">
    <property type="nucleotide sequence ID" value="NZ_JANSWH010000051.1"/>
</dbReference>
<reference evidence="5 6" key="1">
    <citation type="submission" date="2017-10" db="EMBL/GenBank/DDBJ databases">
        <title>Resolving the taxonomy of Roseburia spp., Eubacterium rectale and Agathobacter spp. through phylogenomic analysis.</title>
        <authorList>
            <person name="Sheridan P.O."/>
            <person name="Walker A.W."/>
            <person name="Duncan S.H."/>
            <person name="Scott K.P."/>
            <person name="Toole P.W.O."/>
            <person name="Luis P."/>
            <person name="Flint H.J."/>
        </authorList>
    </citation>
    <scope>NUCLEOTIDE SEQUENCE [LARGE SCALE GENOMIC DNA]</scope>
    <source>
        <strain evidence="5 6">JK623</strain>
    </source>
</reference>
<dbReference type="EMBL" id="PDYG01000008">
    <property type="protein sequence ID" value="PHU38463.1"/>
    <property type="molecule type" value="Genomic_DNA"/>
</dbReference>
<keyword evidence="6" id="KW-1185">Reference proteome</keyword>
<dbReference type="InterPro" id="IPR019575">
    <property type="entry name" value="Nuop51_4Fe4S-bd"/>
</dbReference>
<proteinExistence type="predicted"/>
<dbReference type="SMART" id="SM00928">
    <property type="entry name" value="NADH_4Fe-4S"/>
    <property type="match status" value="1"/>
</dbReference>
<dbReference type="Proteomes" id="UP000224563">
    <property type="component" value="Unassembled WGS sequence"/>
</dbReference>
<evidence type="ECO:0000313" key="6">
    <source>
        <dbReference type="Proteomes" id="UP000224563"/>
    </source>
</evidence>
<dbReference type="Gene3D" id="3.30.70.20">
    <property type="match status" value="1"/>
</dbReference>
<name>A0A2G3E5V5_9FIRM</name>
<reference evidence="5 6" key="2">
    <citation type="submission" date="2017-10" db="EMBL/GenBank/DDBJ databases">
        <authorList>
            <person name="Banno H."/>
            <person name="Chua N.-H."/>
        </authorList>
    </citation>
    <scope>NUCLEOTIDE SEQUENCE [LARGE SCALE GENOMIC DNA]</scope>
    <source>
        <strain evidence="5 6">JK623</strain>
    </source>
</reference>
<evidence type="ECO:0000313" key="5">
    <source>
        <dbReference type="EMBL" id="PHU38463.1"/>
    </source>
</evidence>
<dbReference type="InterPro" id="IPR017896">
    <property type="entry name" value="4Fe4S_Fe-S-bd"/>
</dbReference>
<dbReference type="Gene3D" id="1.20.1440.230">
    <property type="entry name" value="NADH-ubiquinone oxidoreductase 51kDa subunit, iron-sulphur binding domain"/>
    <property type="match status" value="1"/>
</dbReference>